<reference evidence="1" key="1">
    <citation type="submission" date="2015-08" db="EMBL/GenBank/DDBJ databases">
        <title>Whole genome sequence of Flavobacterium akiainvivens IK-1T, from decaying Wikstroemia oahuensis, an endemic Hawaiian shrub.</title>
        <authorList>
            <person name="Wan X."/>
            <person name="Hou S."/>
            <person name="Saito J."/>
            <person name="Donachie S."/>
        </authorList>
    </citation>
    <scope>NUCLEOTIDE SEQUENCE [LARGE SCALE GENOMIC DNA]</scope>
    <source>
        <strain evidence="1">IK-1</strain>
    </source>
</reference>
<dbReference type="OrthoDB" id="797807at2"/>
<dbReference type="EMBL" id="LIYD01000005">
    <property type="protein sequence ID" value="KOS07238.1"/>
    <property type="molecule type" value="Genomic_DNA"/>
</dbReference>
<sequence>MKRVLIVIGTIIGILFIAFQAFSAYNASNIMSNQAVFQVYTTIPDEDIDAYFGLQPGTFNPQRQTLACMLPVKTGDFKVGTVPVNINLGGIDCKQEYDKQIHLKYDNTELRSNVFRIMIVQKSMPLVLVERSGIGAGGTVAYKDIPVNFSRGKINNIVFTPEKAYNYCQN</sequence>
<protein>
    <submittedName>
        <fullName evidence="1">Uncharacterized protein</fullName>
    </submittedName>
</protein>
<dbReference type="STRING" id="1202724.AM493_15235"/>
<name>A0A0M8MK86_9FLAO</name>
<proteinExistence type="predicted"/>
<accession>A0A0M8MK86</accession>
<comment type="caution">
    <text evidence="1">The sequence shown here is derived from an EMBL/GenBank/DDBJ whole genome shotgun (WGS) entry which is preliminary data.</text>
</comment>
<evidence type="ECO:0000313" key="2">
    <source>
        <dbReference type="Proteomes" id="UP000037755"/>
    </source>
</evidence>
<dbReference type="AlphaFoldDB" id="A0A0M8MK86"/>
<gene>
    <name evidence="1" type="ORF">AM493_15235</name>
</gene>
<organism evidence="1 2">
    <name type="scientific">Flavobacterium akiainvivens</name>
    <dbReference type="NCBI Taxonomy" id="1202724"/>
    <lineage>
        <taxon>Bacteria</taxon>
        <taxon>Pseudomonadati</taxon>
        <taxon>Bacteroidota</taxon>
        <taxon>Flavobacteriia</taxon>
        <taxon>Flavobacteriales</taxon>
        <taxon>Flavobacteriaceae</taxon>
        <taxon>Flavobacterium</taxon>
    </lineage>
</organism>
<dbReference type="RefSeq" id="WP_054408889.1">
    <property type="nucleotide sequence ID" value="NZ_FOYA01000005.1"/>
</dbReference>
<keyword evidence="2" id="KW-1185">Reference proteome</keyword>
<evidence type="ECO:0000313" key="1">
    <source>
        <dbReference type="EMBL" id="KOS07238.1"/>
    </source>
</evidence>
<dbReference type="PATRIC" id="fig|1202724.3.peg.3166"/>
<dbReference type="Proteomes" id="UP000037755">
    <property type="component" value="Unassembled WGS sequence"/>
</dbReference>